<dbReference type="Proteomes" id="UP001165083">
    <property type="component" value="Unassembled WGS sequence"/>
</dbReference>
<keyword evidence="2" id="KW-1185">Reference proteome</keyword>
<evidence type="ECO:0000313" key="1">
    <source>
        <dbReference type="EMBL" id="GMF31667.1"/>
    </source>
</evidence>
<gene>
    <name evidence="1" type="ORF">Plil01_001353500</name>
</gene>
<accession>A0A9W6UFG9</accession>
<evidence type="ECO:0000313" key="2">
    <source>
        <dbReference type="Proteomes" id="UP001165083"/>
    </source>
</evidence>
<proteinExistence type="predicted"/>
<reference evidence="1" key="1">
    <citation type="submission" date="2023-04" db="EMBL/GenBank/DDBJ databases">
        <title>Phytophthora lilii NBRC 32176.</title>
        <authorList>
            <person name="Ichikawa N."/>
            <person name="Sato H."/>
            <person name="Tonouchi N."/>
        </authorList>
    </citation>
    <scope>NUCLEOTIDE SEQUENCE</scope>
    <source>
        <strain evidence="1">NBRC 32176</strain>
    </source>
</reference>
<comment type="caution">
    <text evidence="1">The sequence shown here is derived from an EMBL/GenBank/DDBJ whole genome shotgun (WGS) entry which is preliminary data.</text>
</comment>
<dbReference type="OrthoDB" id="100137at2759"/>
<protein>
    <submittedName>
        <fullName evidence="1">Unnamed protein product</fullName>
    </submittedName>
</protein>
<dbReference type="AlphaFoldDB" id="A0A9W6UFG9"/>
<dbReference type="EMBL" id="BSXW01000924">
    <property type="protein sequence ID" value="GMF31667.1"/>
    <property type="molecule type" value="Genomic_DNA"/>
</dbReference>
<organism evidence="1 2">
    <name type="scientific">Phytophthora lilii</name>
    <dbReference type="NCBI Taxonomy" id="2077276"/>
    <lineage>
        <taxon>Eukaryota</taxon>
        <taxon>Sar</taxon>
        <taxon>Stramenopiles</taxon>
        <taxon>Oomycota</taxon>
        <taxon>Peronosporomycetes</taxon>
        <taxon>Peronosporales</taxon>
        <taxon>Peronosporaceae</taxon>
        <taxon>Phytophthora</taxon>
    </lineage>
</organism>
<name>A0A9W6UFG9_9STRA</name>
<sequence>MGAQVVDVDSPDLERMIRYWIDLLTRLTGSAPTQLFIWRLAADKNVILSSTNRDSFSKALSRASEGILSKLQTVNSFRHAHAIALQRDSPYGDMTVGERDRAHGKLLHSHRTGLIYNWQVR</sequence>